<feature type="chain" id="PRO_5046088678" evidence="4">
    <location>
        <begin position="21"/>
        <end position="266"/>
    </location>
</feature>
<reference evidence="6 7" key="1">
    <citation type="submission" date="2024-02" db="EMBL/GenBank/DDBJ databases">
        <title>Marinospirillum sp. MEB 164 isolated from Lonar lake sediment.</title>
        <authorList>
            <person name="Joshi A."/>
            <person name="Thite S."/>
        </authorList>
    </citation>
    <scope>NUCLEOTIDE SEQUENCE [LARGE SCALE GENOMIC DNA]</scope>
    <source>
        <strain evidence="6 7">MEB164</strain>
    </source>
</reference>
<keyword evidence="7" id="KW-1185">Reference proteome</keyword>
<keyword evidence="4" id="KW-0732">Signal</keyword>
<keyword evidence="3" id="KW-0378">Hydrolase</keyword>
<dbReference type="SUPFAM" id="SSF50199">
    <property type="entry name" value="Staphylococcal nuclease"/>
    <property type="match status" value="1"/>
</dbReference>
<dbReference type="InterPro" id="IPR016071">
    <property type="entry name" value="Staphylococal_nuclease_OB-fold"/>
</dbReference>
<dbReference type="PANTHER" id="PTHR12302:SF3">
    <property type="entry name" value="SERINE_THREONINE-PROTEIN KINASE 31"/>
    <property type="match status" value="1"/>
</dbReference>
<gene>
    <name evidence="6" type="ORF">V6U78_03985</name>
</gene>
<keyword evidence="1" id="KW-0540">Nuclease</keyword>
<keyword evidence="2" id="KW-0255">Endonuclease</keyword>
<feature type="domain" description="TNase-like" evidence="5">
    <location>
        <begin position="28"/>
        <end position="165"/>
    </location>
</feature>
<evidence type="ECO:0000256" key="1">
    <source>
        <dbReference type="ARBA" id="ARBA00022722"/>
    </source>
</evidence>
<dbReference type="PANTHER" id="PTHR12302">
    <property type="entry name" value="EBNA2 BINDING PROTEIN P100"/>
    <property type="match status" value="1"/>
</dbReference>
<proteinExistence type="predicted"/>
<dbReference type="PROSITE" id="PS51257">
    <property type="entry name" value="PROKAR_LIPOPROTEIN"/>
    <property type="match status" value="1"/>
</dbReference>
<evidence type="ECO:0000313" key="7">
    <source>
        <dbReference type="Proteomes" id="UP001621714"/>
    </source>
</evidence>
<dbReference type="Gene3D" id="2.40.50.90">
    <property type="match status" value="1"/>
</dbReference>
<dbReference type="RefSeq" id="WP_405337433.1">
    <property type="nucleotide sequence ID" value="NZ_JBANFI010000002.1"/>
</dbReference>
<dbReference type="PROSITE" id="PS50830">
    <property type="entry name" value="TNASE_3"/>
    <property type="match status" value="1"/>
</dbReference>
<evidence type="ECO:0000256" key="3">
    <source>
        <dbReference type="ARBA" id="ARBA00022801"/>
    </source>
</evidence>
<evidence type="ECO:0000256" key="2">
    <source>
        <dbReference type="ARBA" id="ARBA00022759"/>
    </source>
</evidence>
<evidence type="ECO:0000313" key="6">
    <source>
        <dbReference type="EMBL" id="MFK7160193.1"/>
    </source>
</evidence>
<dbReference type="EMBL" id="JBANFI010000002">
    <property type="protein sequence ID" value="MFK7160193.1"/>
    <property type="molecule type" value="Genomic_DNA"/>
</dbReference>
<accession>A0ABW8PV79</accession>
<evidence type="ECO:0000256" key="4">
    <source>
        <dbReference type="SAM" id="SignalP"/>
    </source>
</evidence>
<dbReference type="SMART" id="SM00318">
    <property type="entry name" value="SNc"/>
    <property type="match status" value="1"/>
</dbReference>
<dbReference type="Proteomes" id="UP001621714">
    <property type="component" value="Unassembled WGS sequence"/>
</dbReference>
<comment type="caution">
    <text evidence="6">The sequence shown here is derived from an EMBL/GenBank/DDBJ whole genome shotgun (WGS) entry which is preliminary data.</text>
</comment>
<dbReference type="Pfam" id="PF00565">
    <property type="entry name" value="SNase"/>
    <property type="match status" value="1"/>
</dbReference>
<dbReference type="InterPro" id="IPR035437">
    <property type="entry name" value="SNase_OB-fold_sf"/>
</dbReference>
<protein>
    <submittedName>
        <fullName evidence="6">Thermonuclease family protein</fullName>
    </submittedName>
</protein>
<feature type="signal peptide" evidence="4">
    <location>
        <begin position="1"/>
        <end position="20"/>
    </location>
</feature>
<sequence>MVLRLICCLLLLWCSPLLVAASCPAPRIDLISQVRSVYDADTLTLSDGTRVRLAGIDAPELGRDGAADEPFAREGRDRLRQILRHSGQQVHLMLPHVDHAHPDNRDRYGRLRAQVFLADGRHVQGLLLEEGWVMHVALQADDPWAACLHQAERPALQAGRGIWSLTEYGHGIPAQQIPDSAQGAIRLVGQIQRIGQSRDAYWINLEGRVALQLPRRDWSDAALAALNLREGQSISARGWLIRTPGGRHQDALIRISHPLALERADF</sequence>
<name>A0ABW8PV79_9GAMM</name>
<evidence type="ECO:0000259" key="5">
    <source>
        <dbReference type="PROSITE" id="PS50830"/>
    </source>
</evidence>
<organism evidence="6 7">
    <name type="scientific">Marinospirillum alkalitolerans</name>
    <dbReference type="NCBI Taxonomy" id="3123374"/>
    <lineage>
        <taxon>Bacteria</taxon>
        <taxon>Pseudomonadati</taxon>
        <taxon>Pseudomonadota</taxon>
        <taxon>Gammaproteobacteria</taxon>
        <taxon>Oceanospirillales</taxon>
        <taxon>Oceanospirillaceae</taxon>
        <taxon>Marinospirillum</taxon>
    </lineage>
</organism>